<name>A0AAF0IG14_9EURO</name>
<comment type="subcellular location">
    <subcellularLocation>
        <location evidence="1">Nucleus</location>
    </subcellularLocation>
</comment>
<proteinExistence type="predicted"/>
<dbReference type="PANTHER" id="PTHR11037:SF20">
    <property type="entry name" value="PROTEIN GRAINYHEAD"/>
    <property type="match status" value="1"/>
</dbReference>
<evidence type="ECO:0000256" key="5">
    <source>
        <dbReference type="ARBA" id="ARBA00023242"/>
    </source>
</evidence>
<dbReference type="PANTHER" id="PTHR11037">
    <property type="entry name" value="TRANSCRIPTION FACTOR CP2"/>
    <property type="match status" value="1"/>
</dbReference>
<dbReference type="GO" id="GO:0005634">
    <property type="term" value="C:nucleus"/>
    <property type="evidence" value="ECO:0007669"/>
    <property type="project" value="UniProtKB-SubCell"/>
</dbReference>
<dbReference type="AlphaFoldDB" id="A0AAF0IG14"/>
<keyword evidence="3" id="KW-0238">DNA-binding</keyword>
<feature type="compositionally biased region" description="Polar residues" evidence="6">
    <location>
        <begin position="548"/>
        <end position="581"/>
    </location>
</feature>
<evidence type="ECO:0008006" key="11">
    <source>
        <dbReference type="Google" id="ProtNLM"/>
    </source>
</evidence>
<gene>
    <name evidence="9" type="ORF">PRK78_000610</name>
</gene>
<keyword evidence="5" id="KW-0539">Nucleus</keyword>
<dbReference type="GO" id="GO:0000978">
    <property type="term" value="F:RNA polymerase II cis-regulatory region sequence-specific DNA binding"/>
    <property type="evidence" value="ECO:0007669"/>
    <property type="project" value="TreeGrafter"/>
</dbReference>
<evidence type="ECO:0000256" key="1">
    <source>
        <dbReference type="ARBA" id="ARBA00004123"/>
    </source>
</evidence>
<keyword evidence="4" id="KW-0804">Transcription</keyword>
<feature type="domain" description="GRHL1/CP2 C-terminal" evidence="8">
    <location>
        <begin position="664"/>
        <end position="750"/>
    </location>
</feature>
<keyword evidence="2" id="KW-0805">Transcription regulation</keyword>
<evidence type="ECO:0000313" key="9">
    <source>
        <dbReference type="EMBL" id="WEW55181.1"/>
    </source>
</evidence>
<evidence type="ECO:0000256" key="2">
    <source>
        <dbReference type="ARBA" id="ARBA00023015"/>
    </source>
</evidence>
<dbReference type="Proteomes" id="UP001219355">
    <property type="component" value="Chromosome 1"/>
</dbReference>
<organism evidence="9 10">
    <name type="scientific">Emydomyces testavorans</name>
    <dbReference type="NCBI Taxonomy" id="2070801"/>
    <lineage>
        <taxon>Eukaryota</taxon>
        <taxon>Fungi</taxon>
        <taxon>Dikarya</taxon>
        <taxon>Ascomycota</taxon>
        <taxon>Pezizomycotina</taxon>
        <taxon>Eurotiomycetes</taxon>
        <taxon>Eurotiomycetidae</taxon>
        <taxon>Onygenales</taxon>
        <taxon>Nannizziopsiaceae</taxon>
        <taxon>Emydomyces</taxon>
    </lineage>
</organism>
<reference evidence="9" key="1">
    <citation type="submission" date="2023-03" db="EMBL/GenBank/DDBJ databases">
        <title>Emydomyces testavorans Genome Sequence.</title>
        <authorList>
            <person name="Hoyer L."/>
        </authorList>
    </citation>
    <scope>NUCLEOTIDE SEQUENCE</scope>
    <source>
        <strain evidence="9">16-2883</strain>
    </source>
</reference>
<accession>A0AAF0IG14</accession>
<evidence type="ECO:0000256" key="3">
    <source>
        <dbReference type="ARBA" id="ARBA00023125"/>
    </source>
</evidence>
<dbReference type="InterPro" id="IPR040167">
    <property type="entry name" value="TF_CP2-like"/>
</dbReference>
<dbReference type="InterPro" id="IPR057520">
    <property type="entry name" value="GRHL1/CP2_C"/>
</dbReference>
<evidence type="ECO:0000313" key="10">
    <source>
        <dbReference type="Proteomes" id="UP001219355"/>
    </source>
</evidence>
<keyword evidence="10" id="KW-1185">Reference proteome</keyword>
<protein>
    <recommendedName>
        <fullName evidence="11">Grh/CP2 DB domain-containing protein</fullName>
    </recommendedName>
</protein>
<dbReference type="Pfam" id="PF04516">
    <property type="entry name" value="CP2"/>
    <property type="match status" value="1"/>
</dbReference>
<evidence type="ECO:0000256" key="6">
    <source>
        <dbReference type="SAM" id="MobiDB-lite"/>
    </source>
</evidence>
<feature type="region of interest" description="Disordered" evidence="6">
    <location>
        <begin position="467"/>
        <end position="494"/>
    </location>
</feature>
<evidence type="ECO:0000259" key="8">
    <source>
        <dbReference type="Pfam" id="PF25416"/>
    </source>
</evidence>
<feature type="region of interest" description="Disordered" evidence="6">
    <location>
        <begin position="548"/>
        <end position="585"/>
    </location>
</feature>
<dbReference type="InterPro" id="IPR007604">
    <property type="entry name" value="CP2"/>
</dbReference>
<evidence type="ECO:0000259" key="7">
    <source>
        <dbReference type="Pfam" id="PF04516"/>
    </source>
</evidence>
<dbReference type="Pfam" id="PF25416">
    <property type="entry name" value="GRHL1_C"/>
    <property type="match status" value="1"/>
</dbReference>
<dbReference type="GO" id="GO:0001228">
    <property type="term" value="F:DNA-binding transcription activator activity, RNA polymerase II-specific"/>
    <property type="evidence" value="ECO:0007669"/>
    <property type="project" value="TreeGrafter"/>
</dbReference>
<dbReference type="EMBL" id="CP120627">
    <property type="protein sequence ID" value="WEW55181.1"/>
    <property type="molecule type" value="Genomic_DNA"/>
</dbReference>
<evidence type="ECO:0000256" key="4">
    <source>
        <dbReference type="ARBA" id="ARBA00023163"/>
    </source>
</evidence>
<feature type="domain" description="Grh/CP2 DB" evidence="7">
    <location>
        <begin position="227"/>
        <end position="445"/>
    </location>
</feature>
<sequence>MFRNRKNSQKPPEEFYTEFKQTFPQARPDIATTLANDHENNDILTDPVIGQTLTQRPIMDLKDKKDRDTLSKVSQDQWGFTPSLMDPNSFAFSSFASQPPAYYAATPATNGLPNSTHSRELQTPNMALNLLTPLAIPHSTSADPALPNSAADLGPFHQPFLSHQAPGIDPFGPPPGFAPSSFLRRDPDLVALSQSMEEPAFGSLTLSSSSLGLVPARLTETADGLQGQNNENFRYRVTLRASTAMVKDPDEIPVTYLNKGQAYTISVIDTAPMSSGIQPLRYRTYVRVSFEEEEQRSKPASCWQLWKEGRGTNEAHQRDGKLLAVEHVDPNQGGTGDSRHPRVQLERASFDGFSVIWAPNRTTGSPECAISVRFNFLSTDFSHSKGVKGIPVRLCAKTEVIATSSPEPPLGDSPEVCYCKVKLFRDHGAERKLSNDVAHVKKLMEKIKQQITQAEIGNANFDKRKRSCSISSKGMPKSAKLSKHKRPWSIGSQDGVKSTLEEDLQMKLASLNDMFSSTQPVSVLNLKGDPQDDPDLFPVQLDTTIDENFSNHANFDATRSTDGASRSFTPSTGNQSPTSSHHSFDIKPANFVNESAYPASRHGSLDWSSASQRGGDGHGQFLNQPIRVQRISANGSKNESEVWIEAMGIDSTYQPPNETPKKPKCCFYVRARQNMGQKGEDYYHAIYLIERTANSLMETVAKKCRFDPARIARALVIRGNGFNVALDDDVVREMPEGQDMTVEFSEIEDSGQSNMELDDPRSPTATSDVEMRFFLN</sequence>